<dbReference type="NCBIfam" id="TIGR01167">
    <property type="entry name" value="LPXTG_anchor"/>
    <property type="match status" value="1"/>
</dbReference>
<feature type="domain" description="Chaplin" evidence="10">
    <location>
        <begin position="39"/>
        <end position="79"/>
    </location>
</feature>
<gene>
    <name evidence="11" type="ORF">ACFPIH_15885</name>
</gene>
<evidence type="ECO:0000256" key="8">
    <source>
        <dbReference type="SAM" id="MobiDB-lite"/>
    </source>
</evidence>
<evidence type="ECO:0000256" key="5">
    <source>
        <dbReference type="ARBA" id="ARBA00022889"/>
    </source>
</evidence>
<evidence type="ECO:0000256" key="2">
    <source>
        <dbReference type="ARBA" id="ARBA00022512"/>
    </source>
</evidence>
<keyword evidence="3" id="KW-0964">Secreted</keyword>
<proteinExistence type="predicted"/>
<keyword evidence="6 7" id="KW-0034">Amyloid</keyword>
<feature type="domain" description="Chaplin" evidence="10">
    <location>
        <begin position="101"/>
        <end position="141"/>
    </location>
</feature>
<evidence type="ECO:0000256" key="7">
    <source>
        <dbReference type="PROSITE-ProRule" id="PRU01232"/>
    </source>
</evidence>
<name>A0ABV9AMA3_9ACTN</name>
<keyword evidence="5" id="KW-0130">Cell adhesion</keyword>
<evidence type="ECO:0000313" key="12">
    <source>
        <dbReference type="Proteomes" id="UP001595839"/>
    </source>
</evidence>
<dbReference type="PROSITE" id="PS51884">
    <property type="entry name" value="CHAPLIN"/>
    <property type="match status" value="2"/>
</dbReference>
<feature type="compositionally biased region" description="Low complexity" evidence="8">
    <location>
        <begin position="179"/>
        <end position="190"/>
    </location>
</feature>
<dbReference type="InterPro" id="IPR005528">
    <property type="entry name" value="ChpA-H"/>
</dbReference>
<protein>
    <submittedName>
        <fullName evidence="11">Chaplin</fullName>
    </submittedName>
</protein>
<feature type="region of interest" description="Disordered" evidence="8">
    <location>
        <begin position="80"/>
        <end position="106"/>
    </location>
</feature>
<feature type="compositionally biased region" description="Low complexity" evidence="8">
    <location>
        <begin position="85"/>
        <end position="99"/>
    </location>
</feature>
<keyword evidence="4 9" id="KW-0732">Signal</keyword>
<comment type="subcellular location">
    <subcellularLocation>
        <location evidence="1">Secreted</location>
        <location evidence="1">Cell wall</location>
    </subcellularLocation>
</comment>
<evidence type="ECO:0000256" key="4">
    <source>
        <dbReference type="ARBA" id="ARBA00022729"/>
    </source>
</evidence>
<comment type="caution">
    <text evidence="11">The sequence shown here is derived from an EMBL/GenBank/DDBJ whole genome shotgun (WGS) entry which is preliminary data.</text>
</comment>
<reference evidence="12" key="1">
    <citation type="journal article" date="2019" name="Int. J. Syst. Evol. Microbiol.">
        <title>The Global Catalogue of Microorganisms (GCM) 10K type strain sequencing project: providing services to taxonomists for standard genome sequencing and annotation.</title>
        <authorList>
            <consortium name="The Broad Institute Genomics Platform"/>
            <consortium name="The Broad Institute Genome Sequencing Center for Infectious Disease"/>
            <person name="Wu L."/>
            <person name="Ma J."/>
        </authorList>
    </citation>
    <scope>NUCLEOTIDE SEQUENCE [LARGE SCALE GENOMIC DNA]</scope>
    <source>
        <strain evidence="12">CGMCC 4.7177</strain>
    </source>
</reference>
<dbReference type="Proteomes" id="UP001595839">
    <property type="component" value="Unassembled WGS sequence"/>
</dbReference>
<dbReference type="RefSeq" id="WP_381172517.1">
    <property type="nucleotide sequence ID" value="NZ_JBHSFK010000009.1"/>
</dbReference>
<feature type="signal peptide" evidence="9">
    <location>
        <begin position="1"/>
        <end position="28"/>
    </location>
</feature>
<organism evidence="11 12">
    <name type="scientific">Streptomyces vulcanius</name>
    <dbReference type="NCBI Taxonomy" id="1441876"/>
    <lineage>
        <taxon>Bacteria</taxon>
        <taxon>Bacillati</taxon>
        <taxon>Actinomycetota</taxon>
        <taxon>Actinomycetes</taxon>
        <taxon>Kitasatosporales</taxon>
        <taxon>Streptomycetaceae</taxon>
        <taxon>Streptomyces</taxon>
    </lineage>
</organism>
<feature type="compositionally biased region" description="Pro residues" evidence="8">
    <location>
        <begin position="146"/>
        <end position="164"/>
    </location>
</feature>
<dbReference type="EMBL" id="JBHSFK010000009">
    <property type="protein sequence ID" value="MFC4500992.1"/>
    <property type="molecule type" value="Genomic_DNA"/>
</dbReference>
<evidence type="ECO:0000313" key="11">
    <source>
        <dbReference type="EMBL" id="MFC4500992.1"/>
    </source>
</evidence>
<evidence type="ECO:0000256" key="6">
    <source>
        <dbReference type="ARBA" id="ARBA00023087"/>
    </source>
</evidence>
<evidence type="ECO:0000259" key="10">
    <source>
        <dbReference type="PROSITE" id="PS51884"/>
    </source>
</evidence>
<accession>A0ABV9AMA3</accession>
<evidence type="ECO:0000256" key="9">
    <source>
        <dbReference type="SAM" id="SignalP"/>
    </source>
</evidence>
<keyword evidence="12" id="KW-1185">Reference proteome</keyword>
<feature type="region of interest" description="Disordered" evidence="8">
    <location>
        <begin position="136"/>
        <end position="202"/>
    </location>
</feature>
<keyword evidence="2" id="KW-0134">Cell wall</keyword>
<sequence length="229" mass="22209">MRRATRNGVIAVAAASGAMAVATMPAFADSTAAGTAAGSPGLLSGNGIQLPVHLPVNLCGDTVNVVGALNPAFGNGCANRGGGSQAASATGASAQGDTAHSPGVVSGNGVKLPVDLPVNVSGNSVNVVGVANPAFGNESANTPGEEQPPPVAPKPPAKQTPVPEPEAQRPGPGPKTTLPAVAPQAPAPHAGSSLAHTGSDATLPTLAGSMALVLGGALLYRRCRPRPEN</sequence>
<feature type="chain" id="PRO_5045141640" evidence="9">
    <location>
        <begin position="29"/>
        <end position="229"/>
    </location>
</feature>
<evidence type="ECO:0000256" key="1">
    <source>
        <dbReference type="ARBA" id="ARBA00004191"/>
    </source>
</evidence>
<evidence type="ECO:0000256" key="3">
    <source>
        <dbReference type="ARBA" id="ARBA00022525"/>
    </source>
</evidence>
<dbReference type="Pfam" id="PF03777">
    <property type="entry name" value="ChpA-C"/>
    <property type="match status" value="2"/>
</dbReference>